<dbReference type="Proteomes" id="UP001054252">
    <property type="component" value="Unassembled WGS sequence"/>
</dbReference>
<evidence type="ECO:0000313" key="2">
    <source>
        <dbReference type="Proteomes" id="UP001054252"/>
    </source>
</evidence>
<comment type="caution">
    <text evidence="1">The sequence shown here is derived from an EMBL/GenBank/DDBJ whole genome shotgun (WGS) entry which is preliminary data.</text>
</comment>
<gene>
    <name evidence="1" type="ORF">SLEP1_g32569</name>
</gene>
<dbReference type="AlphaFoldDB" id="A0AAV5KDW5"/>
<accession>A0AAV5KDW5</accession>
<proteinExistence type="predicted"/>
<dbReference type="EMBL" id="BPVZ01000061">
    <property type="protein sequence ID" value="GKV22729.1"/>
    <property type="molecule type" value="Genomic_DNA"/>
</dbReference>
<reference evidence="1 2" key="1">
    <citation type="journal article" date="2021" name="Commun. Biol.">
        <title>The genome of Shorea leprosula (Dipterocarpaceae) highlights the ecological relevance of drought in aseasonal tropical rainforests.</title>
        <authorList>
            <person name="Ng K.K.S."/>
            <person name="Kobayashi M.J."/>
            <person name="Fawcett J.A."/>
            <person name="Hatakeyama M."/>
            <person name="Paape T."/>
            <person name="Ng C.H."/>
            <person name="Ang C.C."/>
            <person name="Tnah L.H."/>
            <person name="Lee C.T."/>
            <person name="Nishiyama T."/>
            <person name="Sese J."/>
            <person name="O'Brien M.J."/>
            <person name="Copetti D."/>
            <person name="Mohd Noor M.I."/>
            <person name="Ong R.C."/>
            <person name="Putra M."/>
            <person name="Sireger I.Z."/>
            <person name="Indrioko S."/>
            <person name="Kosugi Y."/>
            <person name="Izuno A."/>
            <person name="Isagi Y."/>
            <person name="Lee S.L."/>
            <person name="Shimizu K.K."/>
        </authorList>
    </citation>
    <scope>NUCLEOTIDE SEQUENCE [LARGE SCALE GENOMIC DNA]</scope>
    <source>
        <strain evidence="1">214</strain>
    </source>
</reference>
<name>A0AAV5KDW5_9ROSI</name>
<evidence type="ECO:0000313" key="1">
    <source>
        <dbReference type="EMBL" id="GKV22729.1"/>
    </source>
</evidence>
<protein>
    <submittedName>
        <fullName evidence="1">Uncharacterized protein</fullName>
    </submittedName>
</protein>
<organism evidence="1 2">
    <name type="scientific">Rubroshorea leprosula</name>
    <dbReference type="NCBI Taxonomy" id="152421"/>
    <lineage>
        <taxon>Eukaryota</taxon>
        <taxon>Viridiplantae</taxon>
        <taxon>Streptophyta</taxon>
        <taxon>Embryophyta</taxon>
        <taxon>Tracheophyta</taxon>
        <taxon>Spermatophyta</taxon>
        <taxon>Magnoliopsida</taxon>
        <taxon>eudicotyledons</taxon>
        <taxon>Gunneridae</taxon>
        <taxon>Pentapetalae</taxon>
        <taxon>rosids</taxon>
        <taxon>malvids</taxon>
        <taxon>Malvales</taxon>
        <taxon>Dipterocarpaceae</taxon>
        <taxon>Rubroshorea</taxon>
    </lineage>
</organism>
<keyword evidence="2" id="KW-1185">Reference proteome</keyword>
<sequence length="59" mass="6676">MAIIPFSSRSHSASNSHQSFTKMALRTPSPSLQGIKVRFFRIPVLWNDIGIFLFDGFYG</sequence>